<protein>
    <recommendedName>
        <fullName evidence="2">HNHc domain containing protein</fullName>
    </recommendedName>
</protein>
<dbReference type="EMBL" id="LR796710">
    <property type="protein sequence ID" value="CAB4161400.1"/>
    <property type="molecule type" value="Genomic_DNA"/>
</dbReference>
<gene>
    <name evidence="1" type="ORF">UFOVP774_51</name>
</gene>
<name>A0A6J5NNJ2_9CAUD</name>
<accession>A0A6J5NNJ2</accession>
<proteinExistence type="predicted"/>
<evidence type="ECO:0000313" key="1">
    <source>
        <dbReference type="EMBL" id="CAB4161400.1"/>
    </source>
</evidence>
<organism evidence="1">
    <name type="scientific">uncultured Caudovirales phage</name>
    <dbReference type="NCBI Taxonomy" id="2100421"/>
    <lineage>
        <taxon>Viruses</taxon>
        <taxon>Duplodnaviria</taxon>
        <taxon>Heunggongvirae</taxon>
        <taxon>Uroviricota</taxon>
        <taxon>Caudoviricetes</taxon>
        <taxon>Peduoviridae</taxon>
        <taxon>Maltschvirus</taxon>
        <taxon>Maltschvirus maltsch</taxon>
    </lineage>
</organism>
<evidence type="ECO:0008006" key="2">
    <source>
        <dbReference type="Google" id="ProtNLM"/>
    </source>
</evidence>
<sequence length="145" mass="17103">MGNKMKTCFKCGESKPLTEYYKHGQMKDGHLNKCKTCTKKDVHIHRHESPSREKILAYDRARGGRQTPEYLKEYREKYPKKYKAHSIVNYAIKSEKLFREPCEVCGKEKVDAHHDDYAKPLNVRWLCSIHHHQWHAKHGEALNAI</sequence>
<reference evidence="1" key="1">
    <citation type="submission" date="2020-04" db="EMBL/GenBank/DDBJ databases">
        <authorList>
            <person name="Chiriac C."/>
            <person name="Salcher M."/>
            <person name="Ghai R."/>
            <person name="Kavagutti S V."/>
        </authorList>
    </citation>
    <scope>NUCLEOTIDE SEQUENCE</scope>
</reference>